<feature type="region of interest" description="Disordered" evidence="2">
    <location>
        <begin position="601"/>
        <end position="629"/>
    </location>
</feature>
<dbReference type="InterPro" id="IPR056884">
    <property type="entry name" value="NPHP3-like_N"/>
</dbReference>
<feature type="compositionally biased region" description="Polar residues" evidence="2">
    <location>
        <begin position="618"/>
        <end position="629"/>
    </location>
</feature>
<feature type="compositionally biased region" description="Basic and acidic residues" evidence="2">
    <location>
        <begin position="517"/>
        <end position="535"/>
    </location>
</feature>
<evidence type="ECO:0000259" key="3">
    <source>
        <dbReference type="Pfam" id="PF17107"/>
    </source>
</evidence>
<dbReference type="OrthoDB" id="3200163at2759"/>
<evidence type="ECO:0000256" key="1">
    <source>
        <dbReference type="ARBA" id="ARBA00022737"/>
    </source>
</evidence>
<feature type="region of interest" description="Disordered" evidence="2">
    <location>
        <begin position="667"/>
        <end position="689"/>
    </location>
</feature>
<name>A0A1V8TH47_9PEZI</name>
<evidence type="ECO:0000313" key="6">
    <source>
        <dbReference type="Proteomes" id="UP000192596"/>
    </source>
</evidence>
<feature type="compositionally biased region" description="Polar residues" evidence="2">
    <location>
        <begin position="667"/>
        <end position="677"/>
    </location>
</feature>
<accession>A0A1V8TH47</accession>
<feature type="domain" description="NACHT-NTPase and P-loop NTPases N-terminal" evidence="3">
    <location>
        <begin position="11"/>
        <end position="135"/>
    </location>
</feature>
<dbReference type="Proteomes" id="UP000192596">
    <property type="component" value="Unassembled WGS sequence"/>
</dbReference>
<feature type="region of interest" description="Disordered" evidence="2">
    <location>
        <begin position="492"/>
        <end position="539"/>
    </location>
</feature>
<dbReference type="Gene3D" id="3.40.50.300">
    <property type="entry name" value="P-loop containing nucleotide triphosphate hydrolases"/>
    <property type="match status" value="1"/>
</dbReference>
<feature type="domain" description="Nephrocystin 3-like N-terminal" evidence="4">
    <location>
        <begin position="181"/>
        <end position="344"/>
    </location>
</feature>
<dbReference type="SUPFAM" id="SSF52540">
    <property type="entry name" value="P-loop containing nucleoside triphosphate hydrolases"/>
    <property type="match status" value="1"/>
</dbReference>
<evidence type="ECO:0000256" key="2">
    <source>
        <dbReference type="SAM" id="MobiDB-lite"/>
    </source>
</evidence>
<dbReference type="PANTHER" id="PTHR10039">
    <property type="entry name" value="AMELOGENIN"/>
    <property type="match status" value="1"/>
</dbReference>
<dbReference type="PANTHER" id="PTHR10039:SF16">
    <property type="entry name" value="GPI INOSITOL-DEACYLASE"/>
    <property type="match status" value="1"/>
</dbReference>
<reference evidence="6" key="1">
    <citation type="submission" date="2017-03" db="EMBL/GenBank/DDBJ databases">
        <title>Genomes of endolithic fungi from Antarctica.</title>
        <authorList>
            <person name="Coleine C."/>
            <person name="Masonjones S."/>
            <person name="Stajich J.E."/>
        </authorList>
    </citation>
    <scope>NUCLEOTIDE SEQUENCE [LARGE SCALE GENOMIC DNA]</scope>
    <source>
        <strain evidence="6">CCFEE 5527</strain>
    </source>
</reference>
<evidence type="ECO:0000259" key="4">
    <source>
        <dbReference type="Pfam" id="PF24883"/>
    </source>
</evidence>
<evidence type="ECO:0008006" key="7">
    <source>
        <dbReference type="Google" id="ProtNLM"/>
    </source>
</evidence>
<proteinExistence type="predicted"/>
<dbReference type="Pfam" id="PF24883">
    <property type="entry name" value="NPHP3_N"/>
    <property type="match status" value="1"/>
</dbReference>
<keyword evidence="1" id="KW-0677">Repeat</keyword>
<feature type="compositionally biased region" description="Acidic residues" evidence="2">
    <location>
        <begin position="496"/>
        <end position="508"/>
    </location>
</feature>
<comment type="caution">
    <text evidence="5">The sequence shown here is derived from an EMBL/GenBank/DDBJ whole genome shotgun (WGS) entry which is preliminary data.</text>
</comment>
<organism evidence="5 6">
    <name type="scientific">Cryoendolithus antarcticus</name>
    <dbReference type="NCBI Taxonomy" id="1507870"/>
    <lineage>
        <taxon>Eukaryota</taxon>
        <taxon>Fungi</taxon>
        <taxon>Dikarya</taxon>
        <taxon>Ascomycota</taxon>
        <taxon>Pezizomycotina</taxon>
        <taxon>Dothideomycetes</taxon>
        <taxon>Dothideomycetidae</taxon>
        <taxon>Cladosporiales</taxon>
        <taxon>Cladosporiaceae</taxon>
        <taxon>Cryoendolithus</taxon>
    </lineage>
</organism>
<evidence type="ECO:0000313" key="5">
    <source>
        <dbReference type="EMBL" id="OQO10695.1"/>
    </source>
</evidence>
<gene>
    <name evidence="5" type="ORF">B0A48_03995</name>
</gene>
<dbReference type="InParanoid" id="A0A1V8TH47"/>
<dbReference type="STRING" id="1507870.A0A1V8TH47"/>
<dbReference type="Pfam" id="PF17107">
    <property type="entry name" value="SesA"/>
    <property type="match status" value="1"/>
</dbReference>
<dbReference type="InterPro" id="IPR027417">
    <property type="entry name" value="P-loop_NTPase"/>
</dbReference>
<dbReference type="InterPro" id="IPR031352">
    <property type="entry name" value="SesA"/>
</dbReference>
<dbReference type="AlphaFoldDB" id="A0A1V8TH47"/>
<dbReference type="EMBL" id="NAJO01000008">
    <property type="protein sequence ID" value="OQO10695.1"/>
    <property type="molecule type" value="Genomic_DNA"/>
</dbReference>
<protein>
    <recommendedName>
        <fullName evidence="7">NACHT domain-containing protein</fullName>
    </recommendedName>
</protein>
<keyword evidence="6" id="KW-1185">Reference proteome</keyword>
<sequence length="696" mass="77685">MADPLSVISAIASVIQLIDFSTKLLSRLNEYRSKGNELPASFTHIDRQLPLLREILEQSKLGIESQSISDREVKAITPCLKGCGEQIGKLNNILDKIVPELQENVVKRMAKGLRSVWKESEVRDIDDRIGEYVKILSFYCAWSSSKLDSRNDKTRAKAQAWLAAPDPYFNLRRALKLRTPNTGDWYLQGAEFQTWKAGVRPFTWLYGAAGSGKSILSAGIIDYLQGDCSNDPAKTLAFWFFDFNDSAKQDPSNMLRSLVSQLLNGCAQVPDSLQSLHTTCENLGRSPSTDDLLLVLKHALERLPTPFIVLDALDECTNRASLFEFIEEMHSWNIAGARVLMTSRKEIDIEEALEDVVPQVAWVGLESNLVDRDIETFRWAGCQLDVLAQCTTKGKVRRALKELPKTLDETYDRIVRSIEGGENAQEAIKILTWLAYSGEPLDNGQLLEVTGIMLDDEPRFDRDEVLTDPRDLLRICSSLVRMTTLFEYDNHHYEGSDDEKSDDNDSIPDMEGGTDLADGRHEESGGETTDERSVVDVRSITQRRQHVRLAHFSTDFETTSDEHCGGSDMEETAIVEDDGLSVAEQRVAPDTSAAGEDLAAIPLDGEQPSPSPDHQQHNKAQIATDIPQSRNLLDYETNIGIGDNAKHKFNAELPFDIYMMTHHTPLRSTRPSPTHAQATKPPTPADNATNAVTILQ</sequence>